<protein>
    <submittedName>
        <fullName evidence="2">Quinol monooxygenase YgiN</fullName>
    </submittedName>
</protein>
<dbReference type="InterPro" id="IPR050744">
    <property type="entry name" value="AI-2_Isomerase_LsrG"/>
</dbReference>
<dbReference type="Pfam" id="PF03992">
    <property type="entry name" value="ABM"/>
    <property type="match status" value="1"/>
</dbReference>
<dbReference type="PANTHER" id="PTHR33336:SF15">
    <property type="entry name" value="ABM DOMAIN-CONTAINING PROTEIN"/>
    <property type="match status" value="1"/>
</dbReference>
<proteinExistence type="predicted"/>
<dbReference type="PROSITE" id="PS51725">
    <property type="entry name" value="ABM"/>
    <property type="match status" value="1"/>
</dbReference>
<dbReference type="InterPro" id="IPR011008">
    <property type="entry name" value="Dimeric_a/b-barrel"/>
</dbReference>
<evidence type="ECO:0000313" key="2">
    <source>
        <dbReference type="EMBL" id="SDV46856.1"/>
    </source>
</evidence>
<sequence>MLIVAVTFDILPAHRADFRDAVVENARVSLEREPECHVFDVCEDRDAARFFLYEQYTDDAAFDAHLATPHFQSFDRLSAPWIVGKTVARYALCAG</sequence>
<dbReference type="GO" id="GO:0004497">
    <property type="term" value="F:monooxygenase activity"/>
    <property type="evidence" value="ECO:0007669"/>
    <property type="project" value="UniProtKB-KW"/>
</dbReference>
<dbReference type="Proteomes" id="UP000243719">
    <property type="component" value="Unassembled WGS sequence"/>
</dbReference>
<evidence type="ECO:0000259" key="1">
    <source>
        <dbReference type="PROSITE" id="PS51725"/>
    </source>
</evidence>
<feature type="domain" description="ABM" evidence="1">
    <location>
        <begin position="2"/>
        <end position="90"/>
    </location>
</feature>
<keyword evidence="3" id="KW-1185">Reference proteome</keyword>
<keyword evidence="2" id="KW-0560">Oxidoreductase</keyword>
<dbReference type="AlphaFoldDB" id="A0A1H2PKE2"/>
<gene>
    <name evidence="2" type="ORF">SAMN05216551_10244</name>
</gene>
<dbReference type="Gene3D" id="3.30.70.100">
    <property type="match status" value="1"/>
</dbReference>
<dbReference type="InterPro" id="IPR007138">
    <property type="entry name" value="ABM_dom"/>
</dbReference>
<dbReference type="SUPFAM" id="SSF54909">
    <property type="entry name" value="Dimeric alpha+beta barrel"/>
    <property type="match status" value="1"/>
</dbReference>
<keyword evidence="2" id="KW-0503">Monooxygenase</keyword>
<dbReference type="EMBL" id="FNLO01000002">
    <property type="protein sequence ID" value="SDV46856.1"/>
    <property type="molecule type" value="Genomic_DNA"/>
</dbReference>
<name>A0A1H2PKE2_9BURK</name>
<evidence type="ECO:0000313" key="3">
    <source>
        <dbReference type="Proteomes" id="UP000243719"/>
    </source>
</evidence>
<reference evidence="3" key="1">
    <citation type="submission" date="2016-09" db="EMBL/GenBank/DDBJ databases">
        <authorList>
            <person name="Varghese N."/>
            <person name="Submissions S."/>
        </authorList>
    </citation>
    <scope>NUCLEOTIDE SEQUENCE [LARGE SCALE GENOMIC DNA]</scope>
    <source>
        <strain evidence="3">JS23</strain>
    </source>
</reference>
<dbReference type="RefSeq" id="WP_091904670.1">
    <property type="nucleotide sequence ID" value="NZ_FNLO01000002.1"/>
</dbReference>
<dbReference type="PANTHER" id="PTHR33336">
    <property type="entry name" value="QUINOL MONOOXYGENASE YGIN-RELATED"/>
    <property type="match status" value="1"/>
</dbReference>
<dbReference type="OrthoDB" id="9812192at2"/>
<dbReference type="STRING" id="1770053.SAMN05216551_10244"/>
<accession>A0A1H2PKE2</accession>
<organism evidence="2 3">
    <name type="scientific">Chitinasiproducens palmae</name>
    <dbReference type="NCBI Taxonomy" id="1770053"/>
    <lineage>
        <taxon>Bacteria</taxon>
        <taxon>Pseudomonadati</taxon>
        <taxon>Pseudomonadota</taxon>
        <taxon>Betaproteobacteria</taxon>
        <taxon>Burkholderiales</taxon>
        <taxon>Burkholderiaceae</taxon>
        <taxon>Chitinasiproducens</taxon>
    </lineage>
</organism>